<feature type="domain" description="Peptidase M28" evidence="1">
    <location>
        <begin position="304"/>
        <end position="528"/>
    </location>
</feature>
<dbReference type="InterPro" id="IPR046450">
    <property type="entry name" value="PA_dom_sf"/>
</dbReference>
<gene>
    <name evidence="2" type="ORF">METZ01_LOCUS128928</name>
</gene>
<dbReference type="GO" id="GO:0008235">
    <property type="term" value="F:metalloexopeptidase activity"/>
    <property type="evidence" value="ECO:0007669"/>
    <property type="project" value="InterPro"/>
</dbReference>
<dbReference type="Gene3D" id="3.40.630.10">
    <property type="entry name" value="Zn peptidases"/>
    <property type="match status" value="2"/>
</dbReference>
<dbReference type="PANTHER" id="PTHR12147">
    <property type="entry name" value="METALLOPEPTIDASE M28 FAMILY MEMBER"/>
    <property type="match status" value="1"/>
</dbReference>
<dbReference type="EMBL" id="UINC01018172">
    <property type="protein sequence ID" value="SVA76074.1"/>
    <property type="molecule type" value="Genomic_DNA"/>
</dbReference>
<sequence length="543" mass="59885">MARWIAIWLTVLSGQVFAQTSAPANNSIQQSDLKADLYFLASDAMQGRLTNTPENRLAAEFIKSRFVRMGLQAAGPNESFYQPFNLITTTLGDDNRFGISSMEQPATERSLRLGQDYYPLTLSANGRTRGELVFAGFGIDAPSLAHDDYRTGSVEGKLVMILDHEPGERNPESPFDGVVTSEFARTLRKVVTAQARGALAVLFVSDVHNHPESTNFEAVAARTWPTASARVSRYMLETWMNKVKIPVVQISPAIANDLLRVDGASLDELAQSAEASGGVTLRTVTGQQLDLGTAVNRHTIPDRNVVAMIKGSDPDLAHEFVIVCAHYDHNGADGTRIFNGADDDGSGTVALLEIAEAYALAAATGFRPRRSILFAAWNSEERGLLGAWAYVENPLVPLSDTVAVLNMDMIGRNEEVPVGGGGRFRGLEVQTAESNNNALNILGYTYSPDLLSEVEESNQAYGLELRIRYDNNRSNLLRRSDQWPFLQNRVPALFFHTGLHPDYHTTNDRPEKINYVKMETIARLVHQVSWNLAQTSSRPRYIK</sequence>
<proteinExistence type="predicted"/>
<dbReference type="PANTHER" id="PTHR12147:SF26">
    <property type="entry name" value="PEPTIDASE M28 DOMAIN-CONTAINING PROTEIN"/>
    <property type="match status" value="1"/>
</dbReference>
<reference evidence="2" key="1">
    <citation type="submission" date="2018-05" db="EMBL/GenBank/DDBJ databases">
        <authorList>
            <person name="Lanie J.A."/>
            <person name="Ng W.-L."/>
            <person name="Kazmierczak K.M."/>
            <person name="Andrzejewski T.M."/>
            <person name="Davidsen T.M."/>
            <person name="Wayne K.J."/>
            <person name="Tettelin H."/>
            <person name="Glass J.I."/>
            <person name="Rusch D."/>
            <person name="Podicherti R."/>
            <person name="Tsui H.-C.T."/>
            <person name="Winkler M.E."/>
        </authorList>
    </citation>
    <scope>NUCLEOTIDE SEQUENCE</scope>
</reference>
<dbReference type="PROSITE" id="PS00018">
    <property type="entry name" value="EF_HAND_1"/>
    <property type="match status" value="1"/>
</dbReference>
<dbReference type="SUPFAM" id="SSF52025">
    <property type="entry name" value="PA domain"/>
    <property type="match status" value="1"/>
</dbReference>
<evidence type="ECO:0000313" key="2">
    <source>
        <dbReference type="EMBL" id="SVA76074.1"/>
    </source>
</evidence>
<protein>
    <recommendedName>
        <fullName evidence="1">Peptidase M28 domain-containing protein</fullName>
    </recommendedName>
</protein>
<dbReference type="InterPro" id="IPR007484">
    <property type="entry name" value="Peptidase_M28"/>
</dbReference>
<dbReference type="Gene3D" id="3.50.30.30">
    <property type="match status" value="1"/>
</dbReference>
<dbReference type="SUPFAM" id="SSF53187">
    <property type="entry name" value="Zn-dependent exopeptidases"/>
    <property type="match status" value="1"/>
</dbReference>
<name>A0A381YGG8_9ZZZZ</name>
<dbReference type="InterPro" id="IPR045175">
    <property type="entry name" value="M28_fam"/>
</dbReference>
<organism evidence="2">
    <name type="scientific">marine metagenome</name>
    <dbReference type="NCBI Taxonomy" id="408172"/>
    <lineage>
        <taxon>unclassified sequences</taxon>
        <taxon>metagenomes</taxon>
        <taxon>ecological metagenomes</taxon>
    </lineage>
</organism>
<dbReference type="AlphaFoldDB" id="A0A381YGG8"/>
<dbReference type="InterPro" id="IPR018247">
    <property type="entry name" value="EF_Hand_1_Ca_BS"/>
</dbReference>
<dbReference type="GO" id="GO:0006508">
    <property type="term" value="P:proteolysis"/>
    <property type="evidence" value="ECO:0007669"/>
    <property type="project" value="InterPro"/>
</dbReference>
<evidence type="ECO:0000259" key="1">
    <source>
        <dbReference type="Pfam" id="PF04389"/>
    </source>
</evidence>
<dbReference type="Pfam" id="PF04389">
    <property type="entry name" value="Peptidase_M28"/>
    <property type="match status" value="1"/>
</dbReference>
<accession>A0A381YGG8</accession>